<feature type="transmembrane region" description="Helical" evidence="2">
    <location>
        <begin position="324"/>
        <end position="345"/>
    </location>
</feature>
<dbReference type="AlphaFoldDB" id="A0A7Z1AZ21"/>
<reference evidence="4 5" key="1">
    <citation type="submission" date="2016-12" db="EMBL/GenBank/DDBJ databases">
        <title>The draft genome sequence of Actinophytocola xinjiangensis.</title>
        <authorList>
            <person name="Wang W."/>
            <person name="Yuan L."/>
        </authorList>
    </citation>
    <scope>NUCLEOTIDE SEQUENCE [LARGE SCALE GENOMIC DNA]</scope>
    <source>
        <strain evidence="4 5">CGMCC 4.4663</strain>
    </source>
</reference>
<keyword evidence="3" id="KW-0732">Signal</keyword>
<feature type="compositionally biased region" description="Pro residues" evidence="1">
    <location>
        <begin position="287"/>
        <end position="299"/>
    </location>
</feature>
<keyword evidence="2" id="KW-0472">Membrane</keyword>
<proteinExistence type="predicted"/>
<name>A0A7Z1AZ21_9PSEU</name>
<organism evidence="4 5">
    <name type="scientific">Actinophytocola xinjiangensis</name>
    <dbReference type="NCBI Taxonomy" id="485602"/>
    <lineage>
        <taxon>Bacteria</taxon>
        <taxon>Bacillati</taxon>
        <taxon>Actinomycetota</taxon>
        <taxon>Actinomycetes</taxon>
        <taxon>Pseudonocardiales</taxon>
        <taxon>Pseudonocardiaceae</taxon>
    </lineage>
</organism>
<dbReference type="EMBL" id="MSIF01000002">
    <property type="protein sequence ID" value="OLF12637.1"/>
    <property type="molecule type" value="Genomic_DNA"/>
</dbReference>
<dbReference type="Proteomes" id="UP000185696">
    <property type="component" value="Unassembled WGS sequence"/>
</dbReference>
<dbReference type="SUPFAM" id="SSF101898">
    <property type="entry name" value="NHL repeat"/>
    <property type="match status" value="1"/>
</dbReference>
<keyword evidence="2" id="KW-0812">Transmembrane</keyword>
<comment type="caution">
    <text evidence="4">The sequence shown here is derived from an EMBL/GenBank/DDBJ whole genome shotgun (WGS) entry which is preliminary data.</text>
</comment>
<evidence type="ECO:0000256" key="1">
    <source>
        <dbReference type="SAM" id="MobiDB-lite"/>
    </source>
</evidence>
<dbReference type="RefSeq" id="WP_075131543.1">
    <property type="nucleotide sequence ID" value="NZ_MSIF01000002.1"/>
</dbReference>
<feature type="signal peptide" evidence="3">
    <location>
        <begin position="1"/>
        <end position="23"/>
    </location>
</feature>
<evidence type="ECO:0000256" key="3">
    <source>
        <dbReference type="SAM" id="SignalP"/>
    </source>
</evidence>
<gene>
    <name evidence="4" type="ORF">BLA60_04875</name>
</gene>
<sequence length="352" mass="36129">MRGALLAVLLLPGLALVAPTRAAAVQPREPQVRCTITDPRLSELSGLVAGRDHWYAVNDGGTQATVVVLTKDCAVDREIVGDIDPYDVEDLARGRDGTFWLSDTGDNDRDRDTVALIALTPDGSATLHRLTYPDGAHDTEALLLDRDGTPYLVSKSTSGQAKVFRPAGELASPGPTPLEVVGSVDFAPTGTQGGPVPAFVGSVTVTGGATSADGSVVALRTYTDAYLWHVEDDLVAALGTTAVRIPLPDEAQGEAIAFEPDGTLLSASEGTGEPVRAVPGAAALVAPPEPSPSPSPSPSAPSSARSSGGSDETSGRSGEDGMSALPAAVVAVVAVVLVGGTLLFVRRRARRR</sequence>
<evidence type="ECO:0000313" key="5">
    <source>
        <dbReference type="Proteomes" id="UP000185696"/>
    </source>
</evidence>
<accession>A0A7Z1AZ21</accession>
<protein>
    <submittedName>
        <fullName evidence="4">Uncharacterized protein</fullName>
    </submittedName>
</protein>
<keyword evidence="2" id="KW-1133">Transmembrane helix</keyword>
<feature type="chain" id="PRO_5039710002" evidence="3">
    <location>
        <begin position="24"/>
        <end position="352"/>
    </location>
</feature>
<keyword evidence="5" id="KW-1185">Reference proteome</keyword>
<evidence type="ECO:0000313" key="4">
    <source>
        <dbReference type="EMBL" id="OLF12637.1"/>
    </source>
</evidence>
<evidence type="ECO:0000256" key="2">
    <source>
        <dbReference type="SAM" id="Phobius"/>
    </source>
</evidence>
<feature type="region of interest" description="Disordered" evidence="1">
    <location>
        <begin position="284"/>
        <end position="321"/>
    </location>
</feature>